<sequence>MADVFVHDIPSIINCDVREAAKENIQPPAAPRRALLPSLPSSPPQMPKDMIRFVSWTVDNYTPVHCGESSPRELLEEATPVLWEARIEDSPIGAPERIAQSSFISTSFTTRSKSSRVPSISEHVFSAPAPPRPDGRMSAFIGPFGDAENVPNRTTNPDTVARAWHAQVAHQGEHGKGRVQRVLVDVPAACATTEGEVANGEQELHPHRPGRGLACPRSSQGHQDSEEEVDCIRDEDAAVSAEATVYPWNVSQT</sequence>
<dbReference type="AlphaFoldDB" id="A0A5K1JWP3"/>
<protein>
    <submittedName>
        <fullName evidence="2">Soft</fullName>
    </submittedName>
</protein>
<evidence type="ECO:0000313" key="2">
    <source>
        <dbReference type="EMBL" id="VWO96562.1"/>
    </source>
</evidence>
<name>A0A5K1JWP3_9APHY</name>
<accession>A0A5K1JWP3</accession>
<feature type="region of interest" description="Disordered" evidence="1">
    <location>
        <begin position="194"/>
        <end position="230"/>
    </location>
</feature>
<gene>
    <name evidence="2" type="primary">K9Y567</name>
</gene>
<evidence type="ECO:0000256" key="1">
    <source>
        <dbReference type="SAM" id="MobiDB-lite"/>
    </source>
</evidence>
<dbReference type="EMBL" id="LR725735">
    <property type="protein sequence ID" value="VWO96562.1"/>
    <property type="molecule type" value="Genomic_DNA"/>
</dbReference>
<reference evidence="2" key="1">
    <citation type="submission" date="2019-10" db="EMBL/GenBank/DDBJ databases">
        <authorList>
            <person name="Nor Muhammad N."/>
        </authorList>
    </citation>
    <scope>NUCLEOTIDE SEQUENCE</scope>
</reference>
<proteinExistence type="predicted"/>
<organism evidence="2">
    <name type="scientific">Ganoderma boninense</name>
    <dbReference type="NCBI Taxonomy" id="34458"/>
    <lineage>
        <taxon>Eukaryota</taxon>
        <taxon>Fungi</taxon>
        <taxon>Dikarya</taxon>
        <taxon>Basidiomycota</taxon>
        <taxon>Agaricomycotina</taxon>
        <taxon>Agaricomycetes</taxon>
        <taxon>Polyporales</taxon>
        <taxon>Polyporaceae</taxon>
        <taxon>Ganoderma</taxon>
    </lineage>
</organism>